<evidence type="ECO:0008006" key="4">
    <source>
        <dbReference type="Google" id="ProtNLM"/>
    </source>
</evidence>
<evidence type="ECO:0000313" key="2">
    <source>
        <dbReference type="EMBL" id="TYG82434.1"/>
    </source>
</evidence>
<gene>
    <name evidence="2" type="ORF">ES288_D01G087700v1</name>
</gene>
<sequence>MLNRPPFSHFFFHFGLLLDGLTGLGCSWSGSVAAVGSARLVKLSSVIRSGWVRWHGSSWTRLFFFYLFSFFFFFFFLFLFFLSNPSLFSTHLPSFTTVRASIRHHQNTPLHHLSSNGQLVFQESDPNLMKQRPKLRSFSFSNLPFTPLDHHRSPYVVHHAVVHFTPIGIVEQRSRVSNPNSNR</sequence>
<reference evidence="2 3" key="1">
    <citation type="submission" date="2019-06" db="EMBL/GenBank/DDBJ databases">
        <title>WGS assembly of Gossypium darwinii.</title>
        <authorList>
            <person name="Chen Z.J."/>
            <person name="Sreedasyam A."/>
            <person name="Ando A."/>
            <person name="Song Q."/>
            <person name="De L."/>
            <person name="Hulse-Kemp A."/>
            <person name="Ding M."/>
            <person name="Ye W."/>
            <person name="Kirkbride R."/>
            <person name="Jenkins J."/>
            <person name="Plott C."/>
            <person name="Lovell J."/>
            <person name="Lin Y.-M."/>
            <person name="Vaughn R."/>
            <person name="Liu B."/>
            <person name="Li W."/>
            <person name="Simpson S."/>
            <person name="Scheffler B."/>
            <person name="Saski C."/>
            <person name="Grover C."/>
            <person name="Hu G."/>
            <person name="Conover J."/>
            <person name="Carlson J."/>
            <person name="Shu S."/>
            <person name="Boston L."/>
            <person name="Williams M."/>
            <person name="Peterson D."/>
            <person name="Mcgee K."/>
            <person name="Jones D."/>
            <person name="Wendel J."/>
            <person name="Stelly D."/>
            <person name="Grimwood J."/>
            <person name="Schmutz J."/>
        </authorList>
    </citation>
    <scope>NUCLEOTIDE SEQUENCE [LARGE SCALE GENOMIC DNA]</scope>
    <source>
        <strain evidence="2">1808015.09</strain>
    </source>
</reference>
<proteinExistence type="predicted"/>
<protein>
    <recommendedName>
        <fullName evidence="4">Transmembrane protein</fullName>
    </recommendedName>
</protein>
<name>A0A5D2DN09_GOSDA</name>
<organism evidence="2 3">
    <name type="scientific">Gossypium darwinii</name>
    <name type="common">Darwin's cotton</name>
    <name type="synonym">Gossypium barbadense var. darwinii</name>
    <dbReference type="NCBI Taxonomy" id="34276"/>
    <lineage>
        <taxon>Eukaryota</taxon>
        <taxon>Viridiplantae</taxon>
        <taxon>Streptophyta</taxon>
        <taxon>Embryophyta</taxon>
        <taxon>Tracheophyta</taxon>
        <taxon>Spermatophyta</taxon>
        <taxon>Magnoliopsida</taxon>
        <taxon>eudicotyledons</taxon>
        <taxon>Gunneridae</taxon>
        <taxon>Pentapetalae</taxon>
        <taxon>rosids</taxon>
        <taxon>malvids</taxon>
        <taxon>Malvales</taxon>
        <taxon>Malvaceae</taxon>
        <taxon>Malvoideae</taxon>
        <taxon>Gossypium</taxon>
    </lineage>
</organism>
<dbReference type="Proteomes" id="UP000323506">
    <property type="component" value="Chromosome D01"/>
</dbReference>
<keyword evidence="1" id="KW-1133">Transmembrane helix</keyword>
<keyword evidence="1" id="KW-0472">Membrane</keyword>
<keyword evidence="3" id="KW-1185">Reference proteome</keyword>
<evidence type="ECO:0000256" key="1">
    <source>
        <dbReference type="SAM" id="Phobius"/>
    </source>
</evidence>
<keyword evidence="1" id="KW-0812">Transmembrane</keyword>
<accession>A0A5D2DN09</accession>
<dbReference type="EMBL" id="CM017701">
    <property type="protein sequence ID" value="TYG82434.1"/>
    <property type="molecule type" value="Genomic_DNA"/>
</dbReference>
<feature type="transmembrane region" description="Helical" evidence="1">
    <location>
        <begin position="20"/>
        <end position="41"/>
    </location>
</feature>
<evidence type="ECO:0000313" key="3">
    <source>
        <dbReference type="Proteomes" id="UP000323506"/>
    </source>
</evidence>
<dbReference type="AlphaFoldDB" id="A0A5D2DN09"/>
<feature type="transmembrane region" description="Helical" evidence="1">
    <location>
        <begin position="62"/>
        <end position="82"/>
    </location>
</feature>